<keyword evidence="2 5" id="KW-0812">Transmembrane</keyword>
<dbReference type="PRINTS" id="PR00259">
    <property type="entry name" value="TMFOUR"/>
</dbReference>
<evidence type="ECO:0000313" key="7">
    <source>
        <dbReference type="Proteomes" id="UP000270296"/>
    </source>
</evidence>
<accession>A0A183J5E6</accession>
<keyword evidence="7" id="KW-1185">Reference proteome</keyword>
<dbReference type="PANTHER" id="PTHR19282">
    <property type="entry name" value="TETRASPANIN"/>
    <property type="match status" value="1"/>
</dbReference>
<gene>
    <name evidence="6" type="ORF">SBAD_LOCUS11093</name>
</gene>
<dbReference type="GO" id="GO:0016020">
    <property type="term" value="C:membrane"/>
    <property type="evidence" value="ECO:0007669"/>
    <property type="project" value="UniProtKB-SubCell"/>
</dbReference>
<keyword evidence="4 5" id="KW-0472">Membrane</keyword>
<name>A0A183J5E6_9BILA</name>
<evidence type="ECO:0000256" key="3">
    <source>
        <dbReference type="ARBA" id="ARBA00022989"/>
    </source>
</evidence>
<evidence type="ECO:0000313" key="6">
    <source>
        <dbReference type="EMBL" id="VDP37068.1"/>
    </source>
</evidence>
<dbReference type="WBParaSite" id="SBAD_0001147201-mRNA-1">
    <property type="protein sequence ID" value="SBAD_0001147201-mRNA-1"/>
    <property type="gene ID" value="SBAD_0001147201"/>
</dbReference>
<evidence type="ECO:0000256" key="2">
    <source>
        <dbReference type="ARBA" id="ARBA00022692"/>
    </source>
</evidence>
<dbReference type="InterPro" id="IPR018499">
    <property type="entry name" value="Tetraspanin/Peripherin"/>
</dbReference>
<evidence type="ECO:0000256" key="1">
    <source>
        <dbReference type="ARBA" id="ARBA00004141"/>
    </source>
</evidence>
<protein>
    <submittedName>
        <fullName evidence="8">Tetraspanin</fullName>
    </submittedName>
</protein>
<dbReference type="EMBL" id="UZAM01015066">
    <property type="protein sequence ID" value="VDP37068.1"/>
    <property type="molecule type" value="Genomic_DNA"/>
</dbReference>
<comment type="subcellular location">
    <subcellularLocation>
        <location evidence="1">Membrane</location>
        <topology evidence="1">Multi-pass membrane protein</topology>
    </subcellularLocation>
</comment>
<evidence type="ECO:0000256" key="5">
    <source>
        <dbReference type="SAM" id="Phobius"/>
    </source>
</evidence>
<dbReference type="Pfam" id="PF00335">
    <property type="entry name" value="Tetraspanin"/>
    <property type="match status" value="1"/>
</dbReference>
<feature type="transmembrane region" description="Helical" evidence="5">
    <location>
        <begin position="84"/>
        <end position="102"/>
    </location>
</feature>
<dbReference type="OrthoDB" id="5870230at2759"/>
<organism evidence="8">
    <name type="scientific">Soboliphyme baturini</name>
    <dbReference type="NCBI Taxonomy" id="241478"/>
    <lineage>
        <taxon>Eukaryota</taxon>
        <taxon>Metazoa</taxon>
        <taxon>Ecdysozoa</taxon>
        <taxon>Nematoda</taxon>
        <taxon>Enoplea</taxon>
        <taxon>Dorylaimia</taxon>
        <taxon>Dioctophymatida</taxon>
        <taxon>Dioctophymatoidea</taxon>
        <taxon>Soboliphymatidae</taxon>
        <taxon>Soboliphyme</taxon>
    </lineage>
</organism>
<feature type="transmembrane region" description="Helical" evidence="5">
    <location>
        <begin position="123"/>
        <end position="145"/>
    </location>
</feature>
<keyword evidence="3 5" id="KW-1133">Transmembrane helix</keyword>
<proteinExistence type="predicted"/>
<feature type="transmembrane region" description="Helical" evidence="5">
    <location>
        <begin position="157"/>
        <end position="180"/>
    </location>
</feature>
<dbReference type="Proteomes" id="UP000270296">
    <property type="component" value="Unassembled WGS sequence"/>
</dbReference>
<dbReference type="PANTHER" id="PTHR19282:SF452">
    <property type="entry name" value="LD03691P"/>
    <property type="match status" value="1"/>
</dbReference>
<dbReference type="AlphaFoldDB" id="A0A183J5E6"/>
<reference evidence="8" key="1">
    <citation type="submission" date="2016-06" db="UniProtKB">
        <authorList>
            <consortium name="WormBaseParasite"/>
        </authorList>
    </citation>
    <scope>IDENTIFICATION</scope>
</reference>
<sequence>MLHHLFAPSCLGEGIKPRHFSVLFEHLQWQMQELQDCSGWIFRCSHTLTTFMPGHFALGSLYPVPAISSTYIRYLIGGRSSGRFFPQIVGFGLLALGIFLKIDYRFREYLSERYQNAASDYGTLYIGTYLIITIAIMMIVVSFFGCCGSIKLNRCLLFSYFLGLLCLFLVQFSFGILLVVKRDAIENEIADSLDFMVSRYYKGSSVFQEALDALQIAVSAC</sequence>
<reference evidence="6 7" key="2">
    <citation type="submission" date="2018-11" db="EMBL/GenBank/DDBJ databases">
        <authorList>
            <consortium name="Pathogen Informatics"/>
        </authorList>
    </citation>
    <scope>NUCLEOTIDE SEQUENCE [LARGE SCALE GENOMIC DNA]</scope>
</reference>
<evidence type="ECO:0000256" key="4">
    <source>
        <dbReference type="ARBA" id="ARBA00023136"/>
    </source>
</evidence>
<evidence type="ECO:0000313" key="8">
    <source>
        <dbReference type="WBParaSite" id="SBAD_0001147201-mRNA-1"/>
    </source>
</evidence>